<reference evidence="1" key="1">
    <citation type="submission" date="2019-12" db="EMBL/GenBank/DDBJ databases">
        <title>Genome sequence of Babesia ovis.</title>
        <authorList>
            <person name="Yamagishi J."/>
            <person name="Sevinc F."/>
            <person name="Xuan X."/>
        </authorList>
    </citation>
    <scope>NUCLEOTIDE SEQUENCE</scope>
    <source>
        <strain evidence="1">Selcuk</strain>
    </source>
</reference>
<dbReference type="GO" id="GO:0035770">
    <property type="term" value="C:ribonucleoprotein granule"/>
    <property type="evidence" value="ECO:0007669"/>
    <property type="project" value="TreeGrafter"/>
</dbReference>
<dbReference type="PANTHER" id="PTHR21228">
    <property type="entry name" value="FAST LEU-RICH DOMAIN-CONTAINING"/>
    <property type="match status" value="1"/>
</dbReference>
<protein>
    <submittedName>
        <fullName evidence="1">Uncharacterized protein</fullName>
    </submittedName>
</protein>
<evidence type="ECO:0000313" key="2">
    <source>
        <dbReference type="Proteomes" id="UP001057455"/>
    </source>
</evidence>
<dbReference type="OrthoDB" id="385235at2759"/>
<dbReference type="GO" id="GO:0003723">
    <property type="term" value="F:RNA binding"/>
    <property type="evidence" value="ECO:0007669"/>
    <property type="project" value="TreeGrafter"/>
</dbReference>
<dbReference type="InterPro" id="IPR050870">
    <property type="entry name" value="FAST_kinase"/>
</dbReference>
<dbReference type="GO" id="GO:0005759">
    <property type="term" value="C:mitochondrial matrix"/>
    <property type="evidence" value="ECO:0007669"/>
    <property type="project" value="TreeGrafter"/>
</dbReference>
<evidence type="ECO:0000313" key="1">
    <source>
        <dbReference type="EMBL" id="GFE52709.1"/>
    </source>
</evidence>
<organism evidence="1 2">
    <name type="scientific">Babesia ovis</name>
    <dbReference type="NCBI Taxonomy" id="5869"/>
    <lineage>
        <taxon>Eukaryota</taxon>
        <taxon>Sar</taxon>
        <taxon>Alveolata</taxon>
        <taxon>Apicomplexa</taxon>
        <taxon>Aconoidasida</taxon>
        <taxon>Piroplasmida</taxon>
        <taxon>Babesiidae</taxon>
        <taxon>Babesia</taxon>
    </lineage>
</organism>
<proteinExistence type="predicted"/>
<dbReference type="EMBL" id="BLIY01000001">
    <property type="protein sequence ID" value="GFE52709.1"/>
    <property type="molecule type" value="Genomic_DNA"/>
</dbReference>
<name>A0A9W5WTF1_BABOV</name>
<accession>A0A9W5WTF1</accession>
<dbReference type="GO" id="GO:0000963">
    <property type="term" value="P:mitochondrial RNA processing"/>
    <property type="evidence" value="ECO:0007669"/>
    <property type="project" value="TreeGrafter"/>
</dbReference>
<sequence>MKLPFLLNSATRSSSASDVEGILLKLAKVIPQLEGPQVSNILNILSKKDVDHNQGSWNRVSNALLSRQGNQSINVDGCRGCKNDGHLNNPITLAGNNIDRSISTDIGFKDIPNIAKGDPRSPDDIANISSVLYTYDIKDVIIILNAFSKVGFMPKEFMNVVVQIVTRHMNIIGGHELSSLVHSLGKHGMIDDVKKILEGYLNLDEGYINEQDYSMIVSTLVLNQDKLGKNPEFNKLLETIDNKCGSMSDQSIAILVNSLGKFGRDEKGLLPMLVPIIIKRLNNASFDPLSISQIANGIARLGFLNTELMKAIALRTSSDLSKFTTRCKVTILNAFHKLNCFDSTLFKNLISDLTTHNADMTPQCIANTVAAVSHFSGKIAHGDILQLFNALHQRICMMESLRLFTMQNQVNILNGFSKIGIHDMELYQRIGDNVLVTKDQLKPIDVAIILNAFSRAKHSHAVVIYLCQNLKGYLSGMKTQELSCCVASINTLRKCTSETNTGDTSIWMTAMETLRFHLSQSPDIISSFRPLDIRLVIVSLADCNIVDHAIYSALLQCLELEIRRSSMWDLLCVFSSLAKVRYSVDTSLLDAIESSFSKIGKCKHRGMADAKALRSVIEQMGINHPLIDKLSQCHKHII</sequence>
<dbReference type="PANTHER" id="PTHR21228:SF40">
    <property type="entry name" value="LD45607P"/>
    <property type="match status" value="1"/>
</dbReference>
<keyword evidence="2" id="KW-1185">Reference proteome</keyword>
<dbReference type="GO" id="GO:0044528">
    <property type="term" value="P:regulation of mitochondrial mRNA stability"/>
    <property type="evidence" value="ECO:0007669"/>
    <property type="project" value="TreeGrafter"/>
</dbReference>
<dbReference type="AlphaFoldDB" id="A0A9W5WTF1"/>
<gene>
    <name evidence="1" type="ORF">BaOVIS_001130</name>
</gene>
<dbReference type="Proteomes" id="UP001057455">
    <property type="component" value="Unassembled WGS sequence"/>
</dbReference>
<comment type="caution">
    <text evidence="1">The sequence shown here is derived from an EMBL/GenBank/DDBJ whole genome shotgun (WGS) entry which is preliminary data.</text>
</comment>